<gene>
    <name evidence="1" type="ORF">G3I74_14135</name>
</gene>
<keyword evidence="2" id="KW-1185">Reference proteome</keyword>
<dbReference type="SUPFAM" id="SSF54637">
    <property type="entry name" value="Thioesterase/thiol ester dehydrase-isomerase"/>
    <property type="match status" value="1"/>
</dbReference>
<organism evidence="1 2">
    <name type="scientific">Wenzhouxiangella limi</name>
    <dbReference type="NCBI Taxonomy" id="2707351"/>
    <lineage>
        <taxon>Bacteria</taxon>
        <taxon>Pseudomonadati</taxon>
        <taxon>Pseudomonadota</taxon>
        <taxon>Gammaproteobacteria</taxon>
        <taxon>Chromatiales</taxon>
        <taxon>Wenzhouxiangellaceae</taxon>
        <taxon>Wenzhouxiangella</taxon>
    </lineage>
</organism>
<reference evidence="1 2" key="1">
    <citation type="submission" date="2020-02" db="EMBL/GenBank/DDBJ databases">
        <authorList>
            <person name="Zhang X.-Y."/>
        </authorList>
    </citation>
    <scope>NUCLEOTIDE SEQUENCE [LARGE SCALE GENOMIC DNA]</scope>
    <source>
        <strain evidence="1 2">C33</strain>
    </source>
</reference>
<sequence>MAIFSVQLDVRWGDLDAFHHVSNVTFLRYIEECRAAWLDSVPSHWQDGQAGPVVANINLNYRRPLLWPARVEVSLKPHSPGRSSIRLEHEIHSLSPDGEHAELHADGTTTIVWLDWKKGESIPLPLPLRELAGKD</sequence>
<dbReference type="InterPro" id="IPR050563">
    <property type="entry name" value="4-hydroxybenzoyl-CoA_TE"/>
</dbReference>
<dbReference type="Pfam" id="PF13279">
    <property type="entry name" value="4HBT_2"/>
    <property type="match status" value="1"/>
</dbReference>
<evidence type="ECO:0000313" key="2">
    <source>
        <dbReference type="Proteomes" id="UP000484885"/>
    </source>
</evidence>
<accession>A0A845V1B4</accession>
<dbReference type="CDD" id="cd00586">
    <property type="entry name" value="4HBT"/>
    <property type="match status" value="1"/>
</dbReference>
<dbReference type="EMBL" id="JAAGSC010000044">
    <property type="protein sequence ID" value="NDY96868.1"/>
    <property type="molecule type" value="Genomic_DNA"/>
</dbReference>
<dbReference type="InterPro" id="IPR029069">
    <property type="entry name" value="HotDog_dom_sf"/>
</dbReference>
<dbReference type="PANTHER" id="PTHR31793:SF24">
    <property type="entry name" value="LONG-CHAIN ACYL-COA THIOESTERASE FADM"/>
    <property type="match status" value="1"/>
</dbReference>
<dbReference type="PANTHER" id="PTHR31793">
    <property type="entry name" value="4-HYDROXYBENZOYL-COA THIOESTERASE FAMILY MEMBER"/>
    <property type="match status" value="1"/>
</dbReference>
<proteinExistence type="predicted"/>
<dbReference type="Gene3D" id="3.10.129.10">
    <property type="entry name" value="Hotdog Thioesterase"/>
    <property type="match status" value="1"/>
</dbReference>
<dbReference type="RefSeq" id="WP_164212255.1">
    <property type="nucleotide sequence ID" value="NZ_JAAGSC010000044.1"/>
</dbReference>
<dbReference type="GO" id="GO:0047617">
    <property type="term" value="F:fatty acyl-CoA hydrolase activity"/>
    <property type="evidence" value="ECO:0007669"/>
    <property type="project" value="TreeGrafter"/>
</dbReference>
<evidence type="ECO:0000313" key="1">
    <source>
        <dbReference type="EMBL" id="NDY96868.1"/>
    </source>
</evidence>
<protein>
    <submittedName>
        <fullName evidence="1">Acyl-CoA thioesterase</fullName>
    </submittedName>
</protein>
<comment type="caution">
    <text evidence="1">The sequence shown here is derived from an EMBL/GenBank/DDBJ whole genome shotgun (WGS) entry which is preliminary data.</text>
</comment>
<dbReference type="AlphaFoldDB" id="A0A845V1B4"/>
<name>A0A845V1B4_9GAMM</name>
<dbReference type="Proteomes" id="UP000484885">
    <property type="component" value="Unassembled WGS sequence"/>
</dbReference>